<feature type="transmembrane region" description="Helical" evidence="9">
    <location>
        <begin position="145"/>
        <end position="164"/>
    </location>
</feature>
<keyword evidence="11" id="KW-1185">Reference proteome</keyword>
<dbReference type="PANTHER" id="PTHR43448:SF2">
    <property type="entry name" value="PROTOHEME IX FARNESYLTRANSFERASE, MITOCHONDRIAL"/>
    <property type="match status" value="1"/>
</dbReference>
<evidence type="ECO:0000256" key="2">
    <source>
        <dbReference type="ARBA" id="ARBA00022475"/>
    </source>
</evidence>
<keyword evidence="2 9" id="KW-1003">Cell membrane</keyword>
<dbReference type="EMBL" id="PVTE01000002">
    <property type="protein sequence ID" value="PRY45421.1"/>
    <property type="molecule type" value="Genomic_DNA"/>
</dbReference>
<dbReference type="InterPro" id="IPR044878">
    <property type="entry name" value="UbiA_sf"/>
</dbReference>
<feature type="transmembrane region" description="Helical" evidence="9">
    <location>
        <begin position="269"/>
        <end position="290"/>
    </location>
</feature>
<evidence type="ECO:0000313" key="10">
    <source>
        <dbReference type="EMBL" id="PRY45421.1"/>
    </source>
</evidence>
<organism evidence="10 11">
    <name type="scientific">Spirosoma oryzae</name>
    <dbReference type="NCBI Taxonomy" id="1469603"/>
    <lineage>
        <taxon>Bacteria</taxon>
        <taxon>Pseudomonadati</taxon>
        <taxon>Bacteroidota</taxon>
        <taxon>Cytophagia</taxon>
        <taxon>Cytophagales</taxon>
        <taxon>Cytophagaceae</taxon>
        <taxon>Spirosoma</taxon>
    </lineage>
</organism>
<dbReference type="GO" id="GO:0006784">
    <property type="term" value="P:heme A biosynthetic process"/>
    <property type="evidence" value="ECO:0007669"/>
    <property type="project" value="TreeGrafter"/>
</dbReference>
<feature type="transmembrane region" description="Helical" evidence="9">
    <location>
        <begin position="216"/>
        <end position="234"/>
    </location>
</feature>
<dbReference type="GO" id="GO:0005886">
    <property type="term" value="C:plasma membrane"/>
    <property type="evidence" value="ECO:0007669"/>
    <property type="project" value="UniProtKB-SubCell"/>
</dbReference>
<reference evidence="10 11" key="1">
    <citation type="submission" date="2018-03" db="EMBL/GenBank/DDBJ databases">
        <title>Genomic Encyclopedia of Archaeal and Bacterial Type Strains, Phase II (KMG-II): from individual species to whole genera.</title>
        <authorList>
            <person name="Goeker M."/>
        </authorList>
    </citation>
    <scope>NUCLEOTIDE SEQUENCE [LARGE SCALE GENOMIC DNA]</scope>
    <source>
        <strain evidence="10 11">DSM 28354</strain>
    </source>
</reference>
<evidence type="ECO:0000256" key="3">
    <source>
        <dbReference type="ARBA" id="ARBA00022679"/>
    </source>
</evidence>
<protein>
    <recommendedName>
        <fullName evidence="9">Protoheme IX farnesyltransferase</fullName>
        <ecNumber evidence="9">2.5.1.141</ecNumber>
    </recommendedName>
    <alternativeName>
        <fullName evidence="9">Heme B farnesyltransferase</fullName>
    </alternativeName>
    <alternativeName>
        <fullName evidence="9">Heme O synthase</fullName>
    </alternativeName>
</protein>
<dbReference type="RefSeq" id="WP_106136282.1">
    <property type="nucleotide sequence ID" value="NZ_PVTE01000002.1"/>
</dbReference>
<gene>
    <name evidence="9" type="primary">ctaB</name>
    <name evidence="10" type="ORF">CLV58_102169</name>
</gene>
<accession>A0A2T0TII7</accession>
<dbReference type="OrthoDB" id="9814417at2"/>
<dbReference type="Gene3D" id="1.10.357.140">
    <property type="entry name" value="UbiA prenyltransferase"/>
    <property type="match status" value="1"/>
</dbReference>
<evidence type="ECO:0000256" key="1">
    <source>
        <dbReference type="ARBA" id="ARBA00004141"/>
    </source>
</evidence>
<evidence type="ECO:0000313" key="11">
    <source>
        <dbReference type="Proteomes" id="UP000238375"/>
    </source>
</evidence>
<feature type="transmembrane region" description="Helical" evidence="9">
    <location>
        <begin position="170"/>
        <end position="195"/>
    </location>
</feature>
<comment type="subcellular location">
    <subcellularLocation>
        <location evidence="9">Cell membrane</location>
        <topology evidence="9">Multi-pass membrane protein</topology>
    </subcellularLocation>
    <subcellularLocation>
        <location evidence="1">Membrane</location>
        <topology evidence="1">Multi-pass membrane protein</topology>
    </subcellularLocation>
</comment>
<evidence type="ECO:0000256" key="6">
    <source>
        <dbReference type="ARBA" id="ARBA00023133"/>
    </source>
</evidence>
<evidence type="ECO:0000256" key="7">
    <source>
        <dbReference type="ARBA" id="ARBA00023136"/>
    </source>
</evidence>
<keyword evidence="7 9" id="KW-0472">Membrane</keyword>
<name>A0A2T0TII7_9BACT</name>
<keyword evidence="4 9" id="KW-0812">Transmembrane</keyword>
<dbReference type="UniPathway" id="UPA00834">
    <property type="reaction ID" value="UER00712"/>
</dbReference>
<feature type="transmembrane region" description="Helical" evidence="9">
    <location>
        <begin position="47"/>
        <end position="71"/>
    </location>
</feature>
<evidence type="ECO:0000256" key="4">
    <source>
        <dbReference type="ARBA" id="ARBA00022692"/>
    </source>
</evidence>
<keyword evidence="5 9" id="KW-1133">Transmembrane helix</keyword>
<evidence type="ECO:0000256" key="5">
    <source>
        <dbReference type="ARBA" id="ARBA00022989"/>
    </source>
</evidence>
<comment type="catalytic activity">
    <reaction evidence="8 9">
        <text>heme b + (2E,6E)-farnesyl diphosphate + H2O = Fe(II)-heme o + diphosphate</text>
        <dbReference type="Rhea" id="RHEA:28070"/>
        <dbReference type="ChEBI" id="CHEBI:15377"/>
        <dbReference type="ChEBI" id="CHEBI:33019"/>
        <dbReference type="ChEBI" id="CHEBI:60344"/>
        <dbReference type="ChEBI" id="CHEBI:60530"/>
        <dbReference type="ChEBI" id="CHEBI:175763"/>
        <dbReference type="EC" id="2.5.1.141"/>
    </reaction>
</comment>
<comment type="pathway">
    <text evidence="9">Porphyrin-containing compound metabolism; heme O biosynthesis; heme O from protoheme: step 1/1.</text>
</comment>
<feature type="transmembrane region" description="Helical" evidence="9">
    <location>
        <begin position="21"/>
        <end position="41"/>
    </location>
</feature>
<dbReference type="GO" id="GO:0048034">
    <property type="term" value="P:heme O biosynthetic process"/>
    <property type="evidence" value="ECO:0007669"/>
    <property type="project" value="UniProtKB-UniRule"/>
</dbReference>
<dbReference type="HAMAP" id="MF_00154">
    <property type="entry name" value="CyoE_CtaB"/>
    <property type="match status" value="1"/>
</dbReference>
<dbReference type="InterPro" id="IPR006369">
    <property type="entry name" value="Protohaem_IX_farnesylTrfase"/>
</dbReference>
<feature type="transmembrane region" description="Helical" evidence="9">
    <location>
        <begin position="92"/>
        <end position="114"/>
    </location>
</feature>
<dbReference type="Pfam" id="PF01040">
    <property type="entry name" value="UbiA"/>
    <property type="match status" value="1"/>
</dbReference>
<comment type="miscellaneous">
    <text evidence="9">Carbon 2 of the heme B porphyrin ring is defined according to the Fischer nomenclature.</text>
</comment>
<dbReference type="GO" id="GO:0008495">
    <property type="term" value="F:protoheme IX farnesyltransferase activity"/>
    <property type="evidence" value="ECO:0007669"/>
    <property type="project" value="UniProtKB-UniRule"/>
</dbReference>
<evidence type="ECO:0000256" key="9">
    <source>
        <dbReference type="HAMAP-Rule" id="MF_00154"/>
    </source>
</evidence>
<dbReference type="InterPro" id="IPR000537">
    <property type="entry name" value="UbiA_prenyltransferase"/>
</dbReference>
<sequence>MERVILVKEALVERLAVYIELIKLKLTLAVVFSGVFGYCLASQSVVWWKVAVLVIASIAITGAANIINQIIEKDSDRFMKRTAVRPLPTGRATVTEAAWVSLVLFSLSVFLFVYVFNIRAASLAVLSLLLYGFVYTPLKRRGQIAVFIGALPGAFPPMIGWVAATNQFGWAPGILFAIQFFWQFPHFWAIGWLAFDEYKKAGIQMMPGKAKDSDTAFRIMLYTLFLVPVGWLPYMLGMTGIHSAFIAMIGGILFLAQTFHLMRTCTDKAALQMMFGSLIYLPVVQIVYLLDKV</sequence>
<dbReference type="AlphaFoldDB" id="A0A2T0TII7"/>
<keyword evidence="3 9" id="KW-0808">Transferase</keyword>
<proteinExistence type="inferred from homology"/>
<feature type="transmembrane region" description="Helical" evidence="9">
    <location>
        <begin position="240"/>
        <end position="262"/>
    </location>
</feature>
<dbReference type="Proteomes" id="UP000238375">
    <property type="component" value="Unassembled WGS sequence"/>
</dbReference>
<feature type="transmembrane region" description="Helical" evidence="9">
    <location>
        <begin position="120"/>
        <end position="138"/>
    </location>
</feature>
<keyword evidence="6 9" id="KW-0350">Heme biosynthesis</keyword>
<dbReference type="PANTHER" id="PTHR43448">
    <property type="entry name" value="PROTOHEME IX FARNESYLTRANSFERASE, MITOCHONDRIAL"/>
    <property type="match status" value="1"/>
</dbReference>
<comment type="function">
    <text evidence="9">Converts heme B (protoheme IX) to heme O by substitution of the vinyl group on carbon 2 of heme B porphyrin ring with a hydroxyethyl farnesyl side group.</text>
</comment>
<dbReference type="CDD" id="cd13957">
    <property type="entry name" value="PT_UbiA_Cox10"/>
    <property type="match status" value="1"/>
</dbReference>
<dbReference type="EC" id="2.5.1.141" evidence="9"/>
<evidence type="ECO:0000256" key="8">
    <source>
        <dbReference type="ARBA" id="ARBA00047690"/>
    </source>
</evidence>
<dbReference type="NCBIfam" id="TIGR01473">
    <property type="entry name" value="cyoE_ctaB"/>
    <property type="match status" value="1"/>
</dbReference>
<comment type="similarity">
    <text evidence="9">Belongs to the UbiA prenyltransferase family. Protoheme IX farnesyltransferase subfamily.</text>
</comment>
<comment type="caution">
    <text evidence="10">The sequence shown here is derived from an EMBL/GenBank/DDBJ whole genome shotgun (WGS) entry which is preliminary data.</text>
</comment>